<sequence>MRSRQHAYLRAPLCRALFTERGAGVATNALNELSTQQASGERCTEERVDSQGVRRPCFPFDQPLDEALSVYRQLRGRSDLPINAPRRRMHAAWLRLWTSSGSRGGTRKGADAKGRKQALPHLLAFIGKGCPYCERMERPLRLVEEQTGERILRLEVWHNQLNYESAALWLSSAAAASRSWALWRTPFLRKSPLKRLHLRSYFAKEPPAVGSQPSVQGPVARLFRRIERLRRESQERVAKQFRKELRHVLRDADTTPS</sequence>
<proteinExistence type="predicted"/>
<name>A0A1D3D0A4_9EIME</name>
<keyword evidence="1" id="KW-0472">Membrane</keyword>
<keyword evidence="2" id="KW-1185">Reference proteome</keyword>
<keyword evidence="1" id="KW-0812">Transmembrane</keyword>
<organism evidence="1 2">
    <name type="scientific">Cyclospora cayetanensis</name>
    <dbReference type="NCBI Taxonomy" id="88456"/>
    <lineage>
        <taxon>Eukaryota</taxon>
        <taxon>Sar</taxon>
        <taxon>Alveolata</taxon>
        <taxon>Apicomplexa</taxon>
        <taxon>Conoidasida</taxon>
        <taxon>Coccidia</taxon>
        <taxon>Eucoccidiorida</taxon>
        <taxon>Eimeriorina</taxon>
        <taxon>Eimeriidae</taxon>
        <taxon>Cyclospora</taxon>
    </lineage>
</organism>
<reference evidence="1 2" key="1">
    <citation type="journal article" date="2016" name="BMC Genomics">
        <title>Comparative genomics reveals Cyclospora cayetanensis possesses coccidia-like metabolism and invasion components but unique surface antigens.</title>
        <authorList>
            <person name="Liu S."/>
            <person name="Wang L."/>
            <person name="Zheng H."/>
            <person name="Xu Z."/>
            <person name="Roellig D.M."/>
            <person name="Li N."/>
            <person name="Frace M.A."/>
            <person name="Tang K."/>
            <person name="Arrowood M.J."/>
            <person name="Moss D.M."/>
            <person name="Zhang L."/>
            <person name="Feng Y."/>
            <person name="Xiao L."/>
        </authorList>
    </citation>
    <scope>NUCLEOTIDE SEQUENCE [LARGE SCALE GENOMIC DNA]</scope>
    <source>
        <strain evidence="1 2">CHN_HEN01</strain>
    </source>
</reference>
<accession>A0A1D3D0A4</accession>
<evidence type="ECO:0000313" key="1">
    <source>
        <dbReference type="EMBL" id="OEH76887.1"/>
    </source>
</evidence>
<dbReference type="VEuPathDB" id="ToxoDB:cyc_08098"/>
<dbReference type="Proteomes" id="UP000095192">
    <property type="component" value="Unassembled WGS sequence"/>
</dbReference>
<comment type="caution">
    <text evidence="1">The sequence shown here is derived from an EMBL/GenBank/DDBJ whole genome shotgun (WGS) entry which is preliminary data.</text>
</comment>
<evidence type="ECO:0000313" key="2">
    <source>
        <dbReference type="Proteomes" id="UP000095192"/>
    </source>
</evidence>
<dbReference type="InParanoid" id="A0A1D3D0A4"/>
<dbReference type="AlphaFoldDB" id="A0A1D3D0A4"/>
<gene>
    <name evidence="1" type="ORF">cyc_08098</name>
</gene>
<dbReference type="EMBL" id="JROU02001289">
    <property type="protein sequence ID" value="OEH76887.1"/>
    <property type="molecule type" value="Genomic_DNA"/>
</dbReference>
<protein>
    <submittedName>
        <fullName evidence="1">Transmembrane protein</fullName>
    </submittedName>
</protein>